<dbReference type="PANTHER" id="PTHR28297:SF1">
    <property type="entry name" value="FUNGAL PROTEIN"/>
    <property type="match status" value="1"/>
</dbReference>
<dbReference type="PANTHER" id="PTHR28297">
    <property type="entry name" value="FUNGAL PROTEIN"/>
    <property type="match status" value="1"/>
</dbReference>
<comment type="caution">
    <text evidence="3">The sequence shown here is derived from an EMBL/GenBank/DDBJ whole genome shotgun (WGS) entry which is preliminary data.</text>
</comment>
<dbReference type="InterPro" id="IPR018852">
    <property type="entry name" value="DUF2456"/>
</dbReference>
<feature type="transmembrane region" description="Helical" evidence="2">
    <location>
        <begin position="316"/>
        <end position="342"/>
    </location>
</feature>
<dbReference type="RefSeq" id="XP_013245061.1">
    <property type="nucleotide sequence ID" value="XM_013389607.1"/>
</dbReference>
<keyword evidence="2" id="KW-1133">Transmembrane helix</keyword>
<feature type="transmembrane region" description="Helical" evidence="2">
    <location>
        <begin position="362"/>
        <end position="381"/>
    </location>
</feature>
<dbReference type="InParanoid" id="A0A066WEA7"/>
<feature type="transmembrane region" description="Helical" evidence="2">
    <location>
        <begin position="156"/>
        <end position="178"/>
    </location>
</feature>
<evidence type="ECO:0000256" key="1">
    <source>
        <dbReference type="SAM" id="MobiDB-lite"/>
    </source>
</evidence>
<keyword evidence="4" id="KW-1185">Reference proteome</keyword>
<feature type="compositionally biased region" description="Basic and acidic residues" evidence="1">
    <location>
        <begin position="38"/>
        <end position="48"/>
    </location>
</feature>
<proteinExistence type="predicted"/>
<dbReference type="AlphaFoldDB" id="A0A066WEA7"/>
<dbReference type="STRING" id="1037660.A0A066WEA7"/>
<dbReference type="GeneID" id="25266096"/>
<evidence type="ECO:0000256" key="2">
    <source>
        <dbReference type="SAM" id="Phobius"/>
    </source>
</evidence>
<evidence type="ECO:0000313" key="4">
    <source>
        <dbReference type="Proteomes" id="UP000027361"/>
    </source>
</evidence>
<keyword evidence="2" id="KW-0472">Membrane</keyword>
<dbReference type="Pfam" id="PF10445">
    <property type="entry name" value="DUF2456"/>
    <property type="match status" value="1"/>
</dbReference>
<sequence length="411" mass="45296">MSPTTPTHAVRLHDRDVSDPTTVIDSPADAQTVIDPSTEVRQEEHNIGKEQLSSTSAVERSRPDLVLKEVPQPAQDIPHKPRNKAPRRAIEYTLKNADPHVRSNPFRRHARQLAFAAPYPDSGVVLSRADEGESGTRRGWRAWKLPGPLSFDTWQGWYLVLFHCIGATIISGAVNFGIACAMYRSQSDITYWVLARNTVAGDMGVTVLIQSIVTFVITSSMVHSDLTTGSVAPLSRPWPPLLHLPSTPSRRGFAFFGTRLPLSVPEGESLPMGPLGTNCGAFKPYALWIIRSAYTGSERNDLLAPGISWRQRLERLVWTAAQGLLIGVIVFPWFWGIAMAITAPIYSARNLGHTWAPQVIKLIYGGLLGLVTNPFIALMAMGAESSVKRAYPELNIWQQEGQGPHAEYIHA</sequence>
<accession>A0A066WEA7</accession>
<keyword evidence="2" id="KW-0812">Transmembrane</keyword>
<dbReference type="OMA" id="CYPELEI"/>
<evidence type="ECO:0000313" key="3">
    <source>
        <dbReference type="EMBL" id="KDN52287.1"/>
    </source>
</evidence>
<organism evidence="3 4">
    <name type="scientific">Tilletiaria anomala (strain ATCC 24038 / CBS 436.72 / UBC 951)</name>
    <dbReference type="NCBI Taxonomy" id="1037660"/>
    <lineage>
        <taxon>Eukaryota</taxon>
        <taxon>Fungi</taxon>
        <taxon>Dikarya</taxon>
        <taxon>Basidiomycota</taxon>
        <taxon>Ustilaginomycotina</taxon>
        <taxon>Exobasidiomycetes</taxon>
        <taxon>Georgefischeriales</taxon>
        <taxon>Tilletiariaceae</taxon>
        <taxon>Tilletiaria</taxon>
    </lineage>
</organism>
<reference evidence="3 4" key="1">
    <citation type="submission" date="2014-05" db="EMBL/GenBank/DDBJ databases">
        <title>Draft genome sequence of a rare smut relative, Tilletiaria anomala UBC 951.</title>
        <authorList>
            <consortium name="DOE Joint Genome Institute"/>
            <person name="Toome M."/>
            <person name="Kuo A."/>
            <person name="Henrissat B."/>
            <person name="Lipzen A."/>
            <person name="Tritt A."/>
            <person name="Yoshinaga Y."/>
            <person name="Zane M."/>
            <person name="Barry K."/>
            <person name="Grigoriev I.V."/>
            <person name="Spatafora J.W."/>
            <person name="Aimea M.C."/>
        </authorList>
    </citation>
    <scope>NUCLEOTIDE SEQUENCE [LARGE SCALE GENOMIC DNA]</scope>
    <source>
        <strain evidence="3 4">UBC 951</strain>
    </source>
</reference>
<dbReference type="HOGENOM" id="CLU_669367_0_0_1"/>
<dbReference type="OrthoDB" id="15595at2759"/>
<name>A0A066WEA7_TILAU</name>
<protein>
    <submittedName>
        <fullName evidence="3">Uncharacterized protein</fullName>
    </submittedName>
</protein>
<feature type="region of interest" description="Disordered" evidence="1">
    <location>
        <begin position="1"/>
        <end position="61"/>
    </location>
</feature>
<gene>
    <name evidence="3" type="ORF">K437DRAFT_26939</name>
</gene>
<dbReference type="Proteomes" id="UP000027361">
    <property type="component" value="Unassembled WGS sequence"/>
</dbReference>
<dbReference type="EMBL" id="JMSN01000012">
    <property type="protein sequence ID" value="KDN52287.1"/>
    <property type="molecule type" value="Genomic_DNA"/>
</dbReference>